<feature type="compositionally biased region" description="Basic and acidic residues" evidence="1">
    <location>
        <begin position="42"/>
        <end position="51"/>
    </location>
</feature>
<sequence length="204" mass="22913">MMYPSMLSHYTINYNDHNQGSSPNNTFHSYSASSTPSRSKRRNSDYEDNFKKVKQGSLSSSSPIPREKLTLENINLNEYAKFHHPEGGFIQFTPIGNIRTWMGDNNVVHKSIEKNSSFDLNNLSHGIDGYKLYLGESNDAPAVQIDNSPSNETENYMRNGYNGSGTSGGDVTANTSYYDDGGSSASRLQYYFDDDEFESDEDMN</sequence>
<feature type="region of interest" description="Disordered" evidence="1">
    <location>
        <begin position="148"/>
        <end position="185"/>
    </location>
</feature>
<keyword evidence="3" id="KW-1185">Reference proteome</keyword>
<organism evidence="2 3">
    <name type="scientific">Ogataea philodendri</name>
    <dbReference type="NCBI Taxonomy" id="1378263"/>
    <lineage>
        <taxon>Eukaryota</taxon>
        <taxon>Fungi</taxon>
        <taxon>Dikarya</taxon>
        <taxon>Ascomycota</taxon>
        <taxon>Saccharomycotina</taxon>
        <taxon>Pichiomycetes</taxon>
        <taxon>Pichiales</taxon>
        <taxon>Pichiaceae</taxon>
        <taxon>Ogataea</taxon>
    </lineage>
</organism>
<name>A0A9P8NZY3_9ASCO</name>
<reference evidence="2" key="1">
    <citation type="journal article" date="2021" name="Open Biol.">
        <title>Shared evolutionary footprints suggest mitochondrial oxidative damage underlies multiple complex I losses in fungi.</title>
        <authorList>
            <person name="Schikora-Tamarit M.A."/>
            <person name="Marcet-Houben M."/>
            <person name="Nosek J."/>
            <person name="Gabaldon T."/>
        </authorList>
    </citation>
    <scope>NUCLEOTIDE SEQUENCE</scope>
    <source>
        <strain evidence="2">CBS6075</strain>
    </source>
</reference>
<gene>
    <name evidence="2" type="ORF">OGAPHI_005557</name>
</gene>
<feature type="compositionally biased region" description="Polar residues" evidence="1">
    <location>
        <begin position="17"/>
        <end position="37"/>
    </location>
</feature>
<reference evidence="2" key="2">
    <citation type="submission" date="2021-01" db="EMBL/GenBank/DDBJ databases">
        <authorList>
            <person name="Schikora-Tamarit M.A."/>
        </authorList>
    </citation>
    <scope>NUCLEOTIDE SEQUENCE</scope>
    <source>
        <strain evidence="2">CBS6075</strain>
    </source>
</reference>
<proteinExistence type="predicted"/>
<feature type="region of interest" description="Disordered" evidence="1">
    <location>
        <begin position="17"/>
        <end position="64"/>
    </location>
</feature>
<evidence type="ECO:0000313" key="2">
    <source>
        <dbReference type="EMBL" id="KAH3662307.1"/>
    </source>
</evidence>
<accession>A0A9P8NZY3</accession>
<evidence type="ECO:0000256" key="1">
    <source>
        <dbReference type="SAM" id="MobiDB-lite"/>
    </source>
</evidence>
<comment type="caution">
    <text evidence="2">The sequence shown here is derived from an EMBL/GenBank/DDBJ whole genome shotgun (WGS) entry which is preliminary data.</text>
</comment>
<feature type="compositionally biased region" description="Polar residues" evidence="1">
    <location>
        <begin position="172"/>
        <end position="185"/>
    </location>
</feature>
<protein>
    <submittedName>
        <fullName evidence="2">Uncharacterized protein</fullName>
    </submittedName>
</protein>
<dbReference type="RefSeq" id="XP_046059396.1">
    <property type="nucleotide sequence ID" value="XM_046206752.1"/>
</dbReference>
<dbReference type="Proteomes" id="UP000769157">
    <property type="component" value="Unassembled WGS sequence"/>
</dbReference>
<dbReference type="AlphaFoldDB" id="A0A9P8NZY3"/>
<dbReference type="EMBL" id="JAEUBE010000378">
    <property type="protein sequence ID" value="KAH3662307.1"/>
    <property type="molecule type" value="Genomic_DNA"/>
</dbReference>
<dbReference type="GeneID" id="70237521"/>
<dbReference type="OrthoDB" id="3997547at2759"/>
<evidence type="ECO:0000313" key="3">
    <source>
        <dbReference type="Proteomes" id="UP000769157"/>
    </source>
</evidence>